<dbReference type="EMBL" id="JAUNZN010000003">
    <property type="protein sequence ID" value="KAK4823883.1"/>
    <property type="molecule type" value="Genomic_DNA"/>
</dbReference>
<evidence type="ECO:0000259" key="17">
    <source>
        <dbReference type="Pfam" id="PF25904"/>
    </source>
</evidence>
<keyword evidence="8 15" id="KW-0694">RNA-binding</keyword>
<dbReference type="EC" id="2.1.1.214" evidence="12"/>
<dbReference type="AlphaFoldDB" id="A0AAN7PC14"/>
<evidence type="ECO:0000256" key="5">
    <source>
        <dbReference type="ARBA" id="ARBA00022679"/>
    </source>
</evidence>
<keyword evidence="5 15" id="KW-0808">Transferase</keyword>
<dbReference type="InterPro" id="IPR029063">
    <property type="entry name" value="SAM-dependent_MTases_sf"/>
</dbReference>
<evidence type="ECO:0000256" key="3">
    <source>
        <dbReference type="ARBA" id="ARBA00022555"/>
    </source>
</evidence>
<evidence type="ECO:0000256" key="8">
    <source>
        <dbReference type="ARBA" id="ARBA00022884"/>
    </source>
</evidence>
<comment type="function">
    <text evidence="10">Catalytic subunit of the TRMT11-TRM112 methyltransferase complex, that specifically mediates the S-adenosyl-L-methionine-dependent N(2)-methylation of guanosine nucleotide at position 10 (m2G10) in tRNAs. This is one of the major tRNA (guanine-N(2))-methyltransferases.</text>
</comment>
<keyword evidence="19" id="KW-1185">Reference proteome</keyword>
<evidence type="ECO:0000256" key="10">
    <source>
        <dbReference type="ARBA" id="ARBA00056270"/>
    </source>
</evidence>
<dbReference type="InterPro" id="IPR059073">
    <property type="entry name" value="TRMT11_N"/>
</dbReference>
<dbReference type="GO" id="GO:0043527">
    <property type="term" value="C:tRNA methyltransferase complex"/>
    <property type="evidence" value="ECO:0007669"/>
    <property type="project" value="UniProtKB-ARBA"/>
</dbReference>
<dbReference type="SUPFAM" id="SSF53335">
    <property type="entry name" value="S-adenosyl-L-methionine-dependent methyltransferases"/>
    <property type="match status" value="1"/>
</dbReference>
<dbReference type="GO" id="GO:0160102">
    <property type="term" value="F:tRNA (guanine(10)-N2)-methyltransferase activity"/>
    <property type="evidence" value="ECO:0007669"/>
    <property type="project" value="UniProtKB-EC"/>
</dbReference>
<feature type="domain" description="Ribosomal RNA large subunit methyltransferase K/L-like methyltransferase" evidence="16">
    <location>
        <begin position="191"/>
        <end position="323"/>
    </location>
</feature>
<evidence type="ECO:0000256" key="6">
    <source>
        <dbReference type="ARBA" id="ARBA00022691"/>
    </source>
</evidence>
<dbReference type="FunFam" id="3.40.50.150:FF:000069">
    <property type="entry name" value="tRNA (Guanine(10)-N2)-methyltransferase homolog isoform X2"/>
    <property type="match status" value="1"/>
</dbReference>
<evidence type="ECO:0000256" key="13">
    <source>
        <dbReference type="ARBA" id="ARBA00067484"/>
    </source>
</evidence>
<sequence>MALAASATRRCLLLLAQEHLEFRLPEITSLLSLYGGQFSGEQEIRVNSPFWILNIPSEEMARGLMKRTVCAKSIFELWGHGRSAGELYASLKNYPMDKMLPYLQSDSTYKIHIHTFNKTLTQAQKIKKIDALEFLPFKGKVNLKNPEHIFWILEDYGMDPNNVPEEPFHLYFGRWIADGQRELIESYSVKKRHFIGNTSMDACLSFIMANHGRVKPNDVVYDPFVGTGGLLISSAHFGAYVCGTDIDYNTIHGLGKASRKNQKWRGPDENIRANLRQYGLEKYYLDALVSDSSRPIWRKGMLFDAIITDPPYGIREATRRTGSQKETVKSAERSTENHIFVSSNYHLSDIFFDLLKFAAEYLVMGGRLVYWLPIYRPEYVFLISGPVLFSIFINDIDSEIECTLSKFADDTKLSGAVDTPEGRDVIQRDLDKLEKWAHVNLLRFNKAKCRVLHLGWGNPRYQYRLGDDVIKSSPAEKDLGVLMDEKLDMSQQCALAAQRANRILGCIKRSMASRSREVILPLYSALHKKDVDLLERVQRRATKMIQGLEHLSYEDRLRELGLFSLEKRRLWGDLIAAFQYLKRAYRKDGDRLFSKTCCDRTRSNGFKLREGRFRLDLRKKFFTRRVVRPWNRLPRDVVDAPSLETFKVRYTEEIIPRHPCLKLISNCEQMLSSHTSRRLITMEKVKEFKDQDQNSYLLDGQYMPYRGHNSFREKYFSGVTKRIAKEEKDNQK</sequence>
<organism evidence="18 19">
    <name type="scientific">Mycteria americana</name>
    <name type="common">Wood stork</name>
    <dbReference type="NCBI Taxonomy" id="33587"/>
    <lineage>
        <taxon>Eukaryota</taxon>
        <taxon>Metazoa</taxon>
        <taxon>Chordata</taxon>
        <taxon>Craniata</taxon>
        <taxon>Vertebrata</taxon>
        <taxon>Euteleostomi</taxon>
        <taxon>Archelosauria</taxon>
        <taxon>Archosauria</taxon>
        <taxon>Dinosauria</taxon>
        <taxon>Saurischia</taxon>
        <taxon>Theropoda</taxon>
        <taxon>Coelurosauria</taxon>
        <taxon>Aves</taxon>
        <taxon>Neognathae</taxon>
        <taxon>Neoaves</taxon>
        <taxon>Aequornithes</taxon>
        <taxon>Ciconiiformes</taxon>
        <taxon>Ciconiidae</taxon>
        <taxon>Mycteria</taxon>
    </lineage>
</organism>
<dbReference type="InterPro" id="IPR002052">
    <property type="entry name" value="DNA_methylase_N6_adenine_CS"/>
</dbReference>
<dbReference type="PROSITE" id="PS00092">
    <property type="entry name" value="N6_MTASE"/>
    <property type="match status" value="1"/>
</dbReference>
<evidence type="ECO:0000313" key="18">
    <source>
        <dbReference type="EMBL" id="KAK4823883.1"/>
    </source>
</evidence>
<evidence type="ECO:0000256" key="1">
    <source>
        <dbReference type="ARBA" id="ARBA00004496"/>
    </source>
</evidence>
<dbReference type="GO" id="GO:0032259">
    <property type="term" value="P:methylation"/>
    <property type="evidence" value="ECO:0007669"/>
    <property type="project" value="UniProtKB-UniRule"/>
</dbReference>
<name>A0AAN7PC14_MYCAM</name>
<evidence type="ECO:0000256" key="4">
    <source>
        <dbReference type="ARBA" id="ARBA00022603"/>
    </source>
</evidence>
<keyword evidence="4 15" id="KW-0489">Methyltransferase</keyword>
<protein>
    <recommendedName>
        <fullName evidence="13">tRNA (guanine(10)-N(2))-methyltransferase TRMT11</fullName>
        <ecNumber evidence="12">2.1.1.214</ecNumber>
    </recommendedName>
    <alternativeName>
        <fullName evidence="14">tRNA methyltransferase 11 homolog</fullName>
    </alternativeName>
</protein>
<keyword evidence="7 15" id="KW-0819">tRNA processing</keyword>
<dbReference type="Pfam" id="PF25904">
    <property type="entry name" value="Tmrp11_N"/>
    <property type="match status" value="1"/>
</dbReference>
<comment type="similarity">
    <text evidence="15">Belongs to the class I-like SAM-binding methyltransferase superfamily. TRM11 methyltransferase family.</text>
</comment>
<feature type="domain" description="tRNA (guanine(10)-N(2))-methyltransferase TRMT11 N-terminal" evidence="17">
    <location>
        <begin position="11"/>
        <end position="181"/>
    </location>
</feature>
<comment type="catalytic activity">
    <reaction evidence="9">
        <text>guanosine(10) in tRNA + S-adenosyl-L-methionine = N(2)-methylguanosine(10) in tRNA + S-adenosyl-L-homocysteine + H(+)</text>
        <dbReference type="Rhea" id="RHEA:43128"/>
        <dbReference type="Rhea" id="RHEA-COMP:10355"/>
        <dbReference type="Rhea" id="RHEA-COMP:10357"/>
        <dbReference type="ChEBI" id="CHEBI:15378"/>
        <dbReference type="ChEBI" id="CHEBI:57856"/>
        <dbReference type="ChEBI" id="CHEBI:59789"/>
        <dbReference type="ChEBI" id="CHEBI:74269"/>
        <dbReference type="ChEBI" id="CHEBI:74481"/>
        <dbReference type="EC" id="2.1.1.214"/>
    </reaction>
    <physiologicalReaction direction="left-to-right" evidence="9">
        <dbReference type="Rhea" id="RHEA:43129"/>
    </physiologicalReaction>
</comment>
<dbReference type="PANTHER" id="PTHR13370:SF3">
    <property type="entry name" value="TRNA (GUANINE(10)-N2)-METHYLTRANSFERASE HOMOLOG"/>
    <property type="match status" value="1"/>
</dbReference>
<reference evidence="18 19" key="1">
    <citation type="journal article" date="2023" name="J. Hered.">
        <title>Chromosome-level genome of the wood stork (Mycteria americana) provides insight into avian chromosome evolution.</title>
        <authorList>
            <person name="Flamio R. Jr."/>
            <person name="Ramstad K.M."/>
        </authorList>
    </citation>
    <scope>NUCLEOTIDE SEQUENCE [LARGE SCALE GENOMIC DNA]</scope>
    <source>
        <strain evidence="18">JAX WOST 10</strain>
    </source>
</reference>
<evidence type="ECO:0000256" key="2">
    <source>
        <dbReference type="ARBA" id="ARBA00022490"/>
    </source>
</evidence>
<evidence type="ECO:0000313" key="19">
    <source>
        <dbReference type="Proteomes" id="UP001333110"/>
    </source>
</evidence>
<dbReference type="PRINTS" id="PR00507">
    <property type="entry name" value="N12N6MTFRASE"/>
</dbReference>
<dbReference type="PROSITE" id="PS51627">
    <property type="entry name" value="SAM_MT_TRM11"/>
    <property type="match status" value="1"/>
</dbReference>
<evidence type="ECO:0000256" key="7">
    <source>
        <dbReference type="ARBA" id="ARBA00022694"/>
    </source>
</evidence>
<keyword evidence="6 15" id="KW-0949">S-adenosyl-L-methionine</keyword>
<dbReference type="InterPro" id="IPR016691">
    <property type="entry name" value="TRMT11"/>
</dbReference>
<keyword evidence="2" id="KW-0963">Cytoplasm</keyword>
<dbReference type="InterPro" id="IPR000241">
    <property type="entry name" value="RlmKL-like_Mtase"/>
</dbReference>
<dbReference type="GO" id="GO:0000049">
    <property type="term" value="F:tRNA binding"/>
    <property type="evidence" value="ECO:0007669"/>
    <property type="project" value="UniProtKB-UniRule"/>
</dbReference>
<comment type="subunit">
    <text evidence="11">Part of the heterodimeric TRMT11-TRM112 methyltransferase complex; this complex forms an active tRNA methyltransferase, where TRMT112 acts as an activator of the catalytic subunit TRMT11.</text>
</comment>
<comment type="subcellular location">
    <subcellularLocation>
        <location evidence="1">Cytoplasm</location>
    </subcellularLocation>
</comment>
<evidence type="ECO:0000256" key="15">
    <source>
        <dbReference type="PROSITE-ProRule" id="PRU00959"/>
    </source>
</evidence>
<dbReference type="GO" id="GO:0008033">
    <property type="term" value="P:tRNA processing"/>
    <property type="evidence" value="ECO:0007669"/>
    <property type="project" value="UniProtKB-UniRule"/>
</dbReference>
<dbReference type="GO" id="GO:0005737">
    <property type="term" value="C:cytoplasm"/>
    <property type="evidence" value="ECO:0007669"/>
    <property type="project" value="UniProtKB-SubCell"/>
</dbReference>
<evidence type="ECO:0000256" key="14">
    <source>
        <dbReference type="ARBA" id="ARBA00075308"/>
    </source>
</evidence>
<dbReference type="Gene3D" id="3.40.50.150">
    <property type="entry name" value="Vaccinia Virus protein VP39"/>
    <property type="match status" value="1"/>
</dbReference>
<dbReference type="Proteomes" id="UP001333110">
    <property type="component" value="Unassembled WGS sequence"/>
</dbReference>
<dbReference type="PANTHER" id="PTHR13370">
    <property type="entry name" value="RNA METHYLASE-RELATED"/>
    <property type="match status" value="1"/>
</dbReference>
<evidence type="ECO:0000256" key="9">
    <source>
        <dbReference type="ARBA" id="ARBA00050985"/>
    </source>
</evidence>
<gene>
    <name evidence="18" type="ORF">QYF61_007831</name>
</gene>
<comment type="caution">
    <text evidence="18">The sequence shown here is derived from an EMBL/GenBank/DDBJ whole genome shotgun (WGS) entry which is preliminary data.</text>
</comment>
<evidence type="ECO:0000256" key="12">
    <source>
        <dbReference type="ARBA" id="ARBA00066937"/>
    </source>
</evidence>
<evidence type="ECO:0000256" key="11">
    <source>
        <dbReference type="ARBA" id="ARBA00065434"/>
    </source>
</evidence>
<proteinExistence type="inferred from homology"/>
<accession>A0AAN7PC14</accession>
<keyword evidence="3 15" id="KW-0820">tRNA-binding</keyword>
<evidence type="ECO:0000259" key="16">
    <source>
        <dbReference type="Pfam" id="PF01170"/>
    </source>
</evidence>
<dbReference type="Pfam" id="PF01170">
    <property type="entry name" value="UPF0020"/>
    <property type="match status" value="1"/>
</dbReference>